<feature type="region of interest" description="Disordered" evidence="1">
    <location>
        <begin position="62"/>
        <end position="81"/>
    </location>
</feature>
<dbReference type="Pfam" id="PF00397">
    <property type="entry name" value="WW"/>
    <property type="match status" value="1"/>
</dbReference>
<evidence type="ECO:0000256" key="1">
    <source>
        <dbReference type="SAM" id="MobiDB-lite"/>
    </source>
</evidence>
<dbReference type="CDD" id="cd00201">
    <property type="entry name" value="WW"/>
    <property type="match status" value="1"/>
</dbReference>
<dbReference type="SMART" id="SM00456">
    <property type="entry name" value="WW"/>
    <property type="match status" value="1"/>
</dbReference>
<reference evidence="3 4" key="1">
    <citation type="journal article" date="2015" name="Genome Biol. Evol.">
        <title>Comparative Genomics of a Bacterivorous Green Alga Reveals Evolutionary Causalities and Consequences of Phago-Mixotrophic Mode of Nutrition.</title>
        <authorList>
            <person name="Burns J.A."/>
            <person name="Paasch A."/>
            <person name="Narechania A."/>
            <person name="Kim E."/>
        </authorList>
    </citation>
    <scope>NUCLEOTIDE SEQUENCE [LARGE SCALE GENOMIC DNA]</scope>
    <source>
        <strain evidence="3 4">PLY_AMNH</strain>
    </source>
</reference>
<feature type="domain" description="WW" evidence="2">
    <location>
        <begin position="41"/>
        <end position="68"/>
    </location>
</feature>
<feature type="region of interest" description="Disordered" evidence="1">
    <location>
        <begin position="214"/>
        <end position="251"/>
    </location>
</feature>
<dbReference type="EMBL" id="LGRX02017269">
    <property type="protein sequence ID" value="KAK3260979.1"/>
    <property type="molecule type" value="Genomic_DNA"/>
</dbReference>
<proteinExistence type="predicted"/>
<accession>A0AAE0FJM9</accession>
<organism evidence="3 4">
    <name type="scientific">Cymbomonas tetramitiformis</name>
    <dbReference type="NCBI Taxonomy" id="36881"/>
    <lineage>
        <taxon>Eukaryota</taxon>
        <taxon>Viridiplantae</taxon>
        <taxon>Chlorophyta</taxon>
        <taxon>Pyramimonadophyceae</taxon>
        <taxon>Pyramimonadales</taxon>
        <taxon>Pyramimonadaceae</taxon>
        <taxon>Cymbomonas</taxon>
    </lineage>
</organism>
<evidence type="ECO:0000259" key="2">
    <source>
        <dbReference type="PROSITE" id="PS50020"/>
    </source>
</evidence>
<feature type="compositionally biased region" description="Pro residues" evidence="1">
    <location>
        <begin position="214"/>
        <end position="231"/>
    </location>
</feature>
<feature type="non-terminal residue" evidence="3">
    <location>
        <position position="1"/>
    </location>
</feature>
<dbReference type="InterPro" id="IPR001202">
    <property type="entry name" value="WW_dom"/>
</dbReference>
<evidence type="ECO:0000313" key="3">
    <source>
        <dbReference type="EMBL" id="KAK3260979.1"/>
    </source>
</evidence>
<keyword evidence="4" id="KW-1185">Reference proteome</keyword>
<name>A0AAE0FJM9_9CHLO</name>
<comment type="caution">
    <text evidence="3">The sequence shown here is derived from an EMBL/GenBank/DDBJ whole genome shotgun (WGS) entry which is preliminary data.</text>
</comment>
<feature type="region of interest" description="Disordered" evidence="1">
    <location>
        <begin position="284"/>
        <end position="311"/>
    </location>
</feature>
<dbReference type="AlphaFoldDB" id="A0AAE0FJM9"/>
<dbReference type="Proteomes" id="UP001190700">
    <property type="component" value="Unassembled WGS sequence"/>
</dbReference>
<feature type="region of interest" description="Disordered" evidence="1">
    <location>
        <begin position="22"/>
        <end position="41"/>
    </location>
</feature>
<dbReference type="PROSITE" id="PS01159">
    <property type="entry name" value="WW_DOMAIN_1"/>
    <property type="match status" value="1"/>
</dbReference>
<dbReference type="Gene3D" id="2.20.70.10">
    <property type="match status" value="1"/>
</dbReference>
<dbReference type="InterPro" id="IPR036020">
    <property type="entry name" value="WW_dom_sf"/>
</dbReference>
<feature type="region of interest" description="Disordered" evidence="1">
    <location>
        <begin position="117"/>
        <end position="143"/>
    </location>
</feature>
<dbReference type="PROSITE" id="PS50020">
    <property type="entry name" value="WW_DOMAIN_2"/>
    <property type="match status" value="1"/>
</dbReference>
<gene>
    <name evidence="3" type="ORF">CYMTET_30092</name>
</gene>
<dbReference type="SUPFAM" id="SSF51045">
    <property type="entry name" value="WW domain"/>
    <property type="match status" value="1"/>
</dbReference>
<protein>
    <recommendedName>
        <fullName evidence="2">WW domain-containing protein</fullName>
    </recommendedName>
</protein>
<sequence length="331" mass="35362">GAADGSTQVDEDERIARELQRQLDLEEEGALPGGPRGSHQWEEFFTNEGRIYYHNASTGDTQWERPEELNSPPINSGGRGRGNARVFDCSMGVQDVQGGDLKHEMLSHIFDFGTRSDCEGDDESGSKGKKGKGGGRGKGILSVPHTPLELARNWSLQVGEWKPMRNARYLQWEGTGLVCIICFRLWAVTTGHLDSDGVCPYSCSKTVAPGRAPPIAPPPPPMSAWPPPAPPAAHALRALEPPPPDEPVPQDAALTSARVPAGMDLLNDDCFLDDMTPGATPPTFLAPNQLEDEDRPAFRSGPAYIPPTANNNTDGATIAGASAFGVPALAP</sequence>
<evidence type="ECO:0000313" key="4">
    <source>
        <dbReference type="Proteomes" id="UP001190700"/>
    </source>
</evidence>